<dbReference type="EMBL" id="JANIDW010000001">
    <property type="protein sequence ID" value="MCX5614406.1"/>
    <property type="molecule type" value="Genomic_DNA"/>
</dbReference>
<proteinExistence type="predicted"/>
<evidence type="ECO:0000313" key="2">
    <source>
        <dbReference type="Proteomes" id="UP001165648"/>
    </source>
</evidence>
<organism evidence="1 2">
    <name type="scientific">Bombella saccharophila</name>
    <dbReference type="NCBI Taxonomy" id="2967338"/>
    <lineage>
        <taxon>Bacteria</taxon>
        <taxon>Pseudomonadati</taxon>
        <taxon>Pseudomonadota</taxon>
        <taxon>Alphaproteobacteria</taxon>
        <taxon>Acetobacterales</taxon>
        <taxon>Acetobacteraceae</taxon>
        <taxon>Bombella</taxon>
    </lineage>
</organism>
<dbReference type="RefSeq" id="WP_266106515.1">
    <property type="nucleotide sequence ID" value="NZ_JANIDW010000001.1"/>
</dbReference>
<protein>
    <submittedName>
        <fullName evidence="1">Uncharacterized protein</fullName>
    </submittedName>
</protein>
<accession>A0ABT3W5R0</accession>
<keyword evidence="2" id="KW-1185">Reference proteome</keyword>
<reference evidence="1 2" key="1">
    <citation type="submission" date="2022-07" db="EMBL/GenBank/DDBJ databases">
        <title>Bombella genomes.</title>
        <authorList>
            <person name="Harer L."/>
            <person name="Styblova S."/>
            <person name="Ehrmann M."/>
        </authorList>
    </citation>
    <scope>NUCLEOTIDE SEQUENCE [LARGE SCALE GENOMIC DNA]</scope>
    <source>
        <strain evidence="1 2">TMW 2.2558</strain>
    </source>
</reference>
<name>A0ABT3W5R0_9PROT</name>
<gene>
    <name evidence="1" type="ORF">NQF64_04000</name>
</gene>
<comment type="caution">
    <text evidence="1">The sequence shown here is derived from an EMBL/GenBank/DDBJ whole genome shotgun (WGS) entry which is preliminary data.</text>
</comment>
<evidence type="ECO:0000313" key="1">
    <source>
        <dbReference type="EMBL" id="MCX5614406.1"/>
    </source>
</evidence>
<dbReference type="Proteomes" id="UP001165648">
    <property type="component" value="Unassembled WGS sequence"/>
</dbReference>
<sequence>MEEHRHNINIAMMIALGISHDDVLEETERTFLEWYCLDIITS</sequence>